<dbReference type="Pfam" id="PF26643">
    <property type="entry name" value="Slr1339"/>
    <property type="match status" value="1"/>
</dbReference>
<feature type="compositionally biased region" description="Pro residues" evidence="2">
    <location>
        <begin position="13"/>
        <end position="25"/>
    </location>
</feature>
<evidence type="ECO:0000256" key="2">
    <source>
        <dbReference type="SAM" id="MobiDB-lite"/>
    </source>
</evidence>
<sequence length="149" mass="16934">MDEIDQLLASLHPSPPPPASRPSPPAANFSTRSIEDLLSQIDVSETRTARSAAPPQQLVEEIKTENLQQQAEVARQVELDRQQKQQRREQLKQQRRAELAAQAEQWLKSLQPKSSEGRWFEEFACHYSSRLEAAIDYLEALQDITPSSD</sequence>
<keyword evidence="1" id="KW-0175">Coiled coil</keyword>
<keyword evidence="4" id="KW-1185">Reference proteome</keyword>
<organism evidence="3 4">
    <name type="scientific">Leptolyngbya boryana NIES-2135</name>
    <dbReference type="NCBI Taxonomy" id="1973484"/>
    <lineage>
        <taxon>Bacteria</taxon>
        <taxon>Bacillati</taxon>
        <taxon>Cyanobacteriota</taxon>
        <taxon>Cyanophyceae</taxon>
        <taxon>Leptolyngbyales</taxon>
        <taxon>Leptolyngbyaceae</taxon>
        <taxon>Leptolyngbya group</taxon>
        <taxon>Leptolyngbya</taxon>
    </lineage>
</organism>
<dbReference type="AlphaFoldDB" id="A0A1Z4JF71"/>
<dbReference type="InterPro" id="IPR058106">
    <property type="entry name" value="Slr1339"/>
</dbReference>
<accession>A0A1Z4JF71</accession>
<evidence type="ECO:0000256" key="1">
    <source>
        <dbReference type="SAM" id="Coils"/>
    </source>
</evidence>
<feature type="coiled-coil region" evidence="1">
    <location>
        <begin position="67"/>
        <end position="101"/>
    </location>
</feature>
<feature type="region of interest" description="Disordered" evidence="2">
    <location>
        <begin position="42"/>
        <end position="61"/>
    </location>
</feature>
<protein>
    <submittedName>
        <fullName evidence="3">Uncharacterized protein</fullName>
    </submittedName>
</protein>
<proteinExistence type="predicted"/>
<dbReference type="EMBL" id="AP018203">
    <property type="protein sequence ID" value="BAY55409.1"/>
    <property type="molecule type" value="Genomic_DNA"/>
</dbReference>
<evidence type="ECO:0000313" key="3">
    <source>
        <dbReference type="EMBL" id="BAY55409.1"/>
    </source>
</evidence>
<dbReference type="NCBIfam" id="NF047397">
    <property type="entry name" value="slr1339_fam"/>
    <property type="match status" value="1"/>
</dbReference>
<reference evidence="3 4" key="1">
    <citation type="submission" date="2017-06" db="EMBL/GenBank/DDBJ databases">
        <title>Genome sequencing of cyanobaciteial culture collection at National Institute for Environmental Studies (NIES).</title>
        <authorList>
            <person name="Hirose Y."/>
            <person name="Shimura Y."/>
            <person name="Fujisawa T."/>
            <person name="Nakamura Y."/>
            <person name="Kawachi M."/>
        </authorList>
    </citation>
    <scope>NUCLEOTIDE SEQUENCE [LARGE SCALE GENOMIC DNA]</scope>
    <source>
        <strain evidence="3 4">NIES-2135</strain>
    </source>
</reference>
<evidence type="ECO:0000313" key="4">
    <source>
        <dbReference type="Proteomes" id="UP000217895"/>
    </source>
</evidence>
<feature type="region of interest" description="Disordered" evidence="2">
    <location>
        <begin position="1"/>
        <end position="32"/>
    </location>
</feature>
<name>A0A1Z4JF71_LEPBY</name>
<dbReference type="Proteomes" id="UP000217895">
    <property type="component" value="Chromosome"/>
</dbReference>
<gene>
    <name evidence="3" type="ORF">NIES2135_22320</name>
</gene>